<dbReference type="Pfam" id="PF01582">
    <property type="entry name" value="TIR"/>
    <property type="match status" value="1"/>
</dbReference>
<evidence type="ECO:0000313" key="2">
    <source>
        <dbReference type="EMBL" id="VFK58771.1"/>
    </source>
</evidence>
<dbReference type="AlphaFoldDB" id="A0A450ZYB9"/>
<gene>
    <name evidence="2" type="ORF">BECKTUN1418D_GA0071000_10894</name>
</gene>
<dbReference type="InterPro" id="IPR000157">
    <property type="entry name" value="TIR_dom"/>
</dbReference>
<proteinExistence type="predicted"/>
<dbReference type="SMART" id="SM00255">
    <property type="entry name" value="TIR"/>
    <property type="match status" value="1"/>
</dbReference>
<reference evidence="2" key="1">
    <citation type="submission" date="2019-02" db="EMBL/GenBank/DDBJ databases">
        <authorList>
            <person name="Gruber-Vodicka R. H."/>
            <person name="Seah K. B. B."/>
        </authorList>
    </citation>
    <scope>NUCLEOTIDE SEQUENCE</scope>
    <source>
        <strain evidence="2">BECK_BY1</strain>
    </source>
</reference>
<dbReference type="GO" id="GO:0007165">
    <property type="term" value="P:signal transduction"/>
    <property type="evidence" value="ECO:0007669"/>
    <property type="project" value="InterPro"/>
</dbReference>
<evidence type="ECO:0000259" key="1">
    <source>
        <dbReference type="PROSITE" id="PS50104"/>
    </source>
</evidence>
<dbReference type="InterPro" id="IPR035897">
    <property type="entry name" value="Toll_tir_struct_dom_sf"/>
</dbReference>
<feature type="domain" description="TIR" evidence="1">
    <location>
        <begin position="24"/>
        <end position="171"/>
    </location>
</feature>
<organism evidence="2">
    <name type="scientific">Candidatus Kentrum sp. TUN</name>
    <dbReference type="NCBI Taxonomy" id="2126343"/>
    <lineage>
        <taxon>Bacteria</taxon>
        <taxon>Pseudomonadati</taxon>
        <taxon>Pseudomonadota</taxon>
        <taxon>Gammaproteobacteria</taxon>
        <taxon>Candidatus Kentrum</taxon>
    </lineage>
</organism>
<dbReference type="PROSITE" id="PS50104">
    <property type="entry name" value="TIR"/>
    <property type="match status" value="1"/>
</dbReference>
<name>A0A450ZYB9_9GAMM</name>
<dbReference type="Gene3D" id="3.40.50.10140">
    <property type="entry name" value="Toll/interleukin-1 receptor homology (TIR) domain"/>
    <property type="match status" value="1"/>
</dbReference>
<accession>A0A450ZYB9</accession>
<dbReference type="EMBL" id="CAADFX010000089">
    <property type="protein sequence ID" value="VFK58771.1"/>
    <property type="molecule type" value="Genomic_DNA"/>
</dbReference>
<dbReference type="SUPFAM" id="SSF52200">
    <property type="entry name" value="Toll/Interleukin receptor TIR domain"/>
    <property type="match status" value="1"/>
</dbReference>
<sequence>MPKSINRSLSTGVIQNGVAKLNGYENDIFISYKRGAQTDDWVANYLAPLIRQWLPECRPPHWKTKVFIDRNISIGDIWQETLQQNLAQSRILLPVFSNPYFGSQWCLDEFMIMRERERILGLNGKKLTSGIIYPLVFWDGDYFPDAAKEIEWRPMHKWAQLSLNKKLRGSLEREIRVICEDLSKMIDAAPAFDPTWPVLRESADTEHPEQNMEQPFWGSHK</sequence>
<protein>
    <submittedName>
        <fullName evidence="2">TIR domain-containing protein</fullName>
    </submittedName>
</protein>